<dbReference type="GO" id="GO:0005886">
    <property type="term" value="C:plasma membrane"/>
    <property type="evidence" value="ECO:0007669"/>
    <property type="project" value="UniProtKB-SubCell"/>
</dbReference>
<keyword evidence="4" id="KW-0997">Cell inner membrane</keyword>
<evidence type="ECO:0000256" key="6">
    <source>
        <dbReference type="ARBA" id="ARBA00022989"/>
    </source>
</evidence>
<comment type="caution">
    <text evidence="9">The sequence shown here is derived from an EMBL/GenBank/DDBJ whole genome shotgun (WGS) entry which is preliminary data.</text>
</comment>
<evidence type="ECO:0000313" key="10">
    <source>
        <dbReference type="Proteomes" id="UP000599109"/>
    </source>
</evidence>
<dbReference type="InterPro" id="IPR051621">
    <property type="entry name" value="T2SS_protein_J"/>
</dbReference>
<evidence type="ECO:0000256" key="7">
    <source>
        <dbReference type="ARBA" id="ARBA00023136"/>
    </source>
</evidence>
<evidence type="ECO:0000256" key="3">
    <source>
        <dbReference type="ARBA" id="ARBA00022481"/>
    </source>
</evidence>
<feature type="region of interest" description="Disordered" evidence="8">
    <location>
        <begin position="168"/>
        <end position="188"/>
    </location>
</feature>
<dbReference type="PANTHER" id="PTHR39583">
    <property type="entry name" value="TYPE II SECRETION SYSTEM PROTEIN J-RELATED"/>
    <property type="match status" value="1"/>
</dbReference>
<dbReference type="InterPro" id="IPR045584">
    <property type="entry name" value="Pilin-like"/>
</dbReference>
<keyword evidence="6" id="KW-1133">Transmembrane helix</keyword>
<keyword evidence="7" id="KW-0472">Membrane</keyword>
<dbReference type="PANTHER" id="PTHR39583:SF2">
    <property type="entry name" value="TYPE II SECRETION SYSTEM PROTEIN J"/>
    <property type="match status" value="1"/>
</dbReference>
<dbReference type="Pfam" id="PF07963">
    <property type="entry name" value="N_methyl"/>
    <property type="match status" value="1"/>
</dbReference>
<dbReference type="NCBIfam" id="TIGR02532">
    <property type="entry name" value="IV_pilin_GFxxxE"/>
    <property type="match status" value="1"/>
</dbReference>
<gene>
    <name evidence="9" type="ORF">JJ685_20590</name>
</gene>
<keyword evidence="5" id="KW-0812">Transmembrane</keyword>
<dbReference type="Proteomes" id="UP000599109">
    <property type="component" value="Unassembled WGS sequence"/>
</dbReference>
<keyword evidence="10" id="KW-1185">Reference proteome</keyword>
<comment type="subcellular location">
    <subcellularLocation>
        <location evidence="1">Cell inner membrane</location>
        <topology evidence="1">Single-pass membrane protein</topology>
    </subcellularLocation>
</comment>
<dbReference type="EMBL" id="JAEQNE010000005">
    <property type="protein sequence ID" value="MBL0393547.1"/>
    <property type="molecule type" value="Genomic_DNA"/>
</dbReference>
<proteinExistence type="predicted"/>
<dbReference type="SUPFAM" id="SSF54523">
    <property type="entry name" value="Pili subunits"/>
    <property type="match status" value="2"/>
</dbReference>
<feature type="compositionally biased region" description="Polar residues" evidence="8">
    <location>
        <begin position="175"/>
        <end position="188"/>
    </location>
</feature>
<dbReference type="RefSeq" id="WP_201676203.1">
    <property type="nucleotide sequence ID" value="NZ_JAEQNE010000005.1"/>
</dbReference>
<dbReference type="InterPro" id="IPR012902">
    <property type="entry name" value="N_methyl_site"/>
</dbReference>
<name>A0A936Z4N6_9BURK</name>
<evidence type="ECO:0000256" key="5">
    <source>
        <dbReference type="ARBA" id="ARBA00022692"/>
    </source>
</evidence>
<evidence type="ECO:0000256" key="1">
    <source>
        <dbReference type="ARBA" id="ARBA00004377"/>
    </source>
</evidence>
<sequence>MRRNRGFTLIELLVALFALAILAGLSWRGLDGMIRARAITEARADEVLALQTGLAQWTADLEAIEEFPPASGLEWNGRVLRLTRHGSLAPGDGVRVVGWARREGRWLRWQSPPVFTRGDLEAAWLQADLWSQTPSDAMRQQEIMIAPLEDWQIFFYRGNTWSNPLSSAGAVQPATGGSQFTGRGATGSASTLPDGVRLVLQLPAGGAIGGRLLRDWVRPIL</sequence>
<evidence type="ECO:0000256" key="4">
    <source>
        <dbReference type="ARBA" id="ARBA00022519"/>
    </source>
</evidence>
<organism evidence="9 10">
    <name type="scientific">Ramlibacter monticola</name>
    <dbReference type="NCBI Taxonomy" id="1926872"/>
    <lineage>
        <taxon>Bacteria</taxon>
        <taxon>Pseudomonadati</taxon>
        <taxon>Pseudomonadota</taxon>
        <taxon>Betaproteobacteria</taxon>
        <taxon>Burkholderiales</taxon>
        <taxon>Comamonadaceae</taxon>
        <taxon>Ramlibacter</taxon>
    </lineage>
</organism>
<accession>A0A936Z4N6</accession>
<dbReference type="AlphaFoldDB" id="A0A936Z4N6"/>
<dbReference type="GO" id="GO:0015628">
    <property type="term" value="P:protein secretion by the type II secretion system"/>
    <property type="evidence" value="ECO:0007669"/>
    <property type="project" value="TreeGrafter"/>
</dbReference>
<keyword evidence="2" id="KW-1003">Cell membrane</keyword>
<evidence type="ECO:0000256" key="8">
    <source>
        <dbReference type="SAM" id="MobiDB-lite"/>
    </source>
</evidence>
<reference evidence="9 10" key="1">
    <citation type="journal article" date="2017" name="Int. J. Syst. Evol. Microbiol.">
        <title>Ramlibacter monticola sp. nov., isolated from forest soil.</title>
        <authorList>
            <person name="Chaudhary D.K."/>
            <person name="Kim J."/>
        </authorList>
    </citation>
    <scope>NUCLEOTIDE SEQUENCE [LARGE SCALE GENOMIC DNA]</scope>
    <source>
        <strain evidence="9 10">KACC 19175</strain>
    </source>
</reference>
<protein>
    <submittedName>
        <fullName evidence="9">Prepilin-type N-terminal cleavage/methylation domain-containing protein</fullName>
    </submittedName>
</protein>
<evidence type="ECO:0000313" key="9">
    <source>
        <dbReference type="EMBL" id="MBL0393547.1"/>
    </source>
</evidence>
<keyword evidence="3" id="KW-0488">Methylation</keyword>
<evidence type="ECO:0000256" key="2">
    <source>
        <dbReference type="ARBA" id="ARBA00022475"/>
    </source>
</evidence>